<dbReference type="InterPro" id="IPR007421">
    <property type="entry name" value="Schlafen_AlbA_2_dom"/>
</dbReference>
<dbReference type="HOGENOM" id="CLU_1625486_0_0_10"/>
<dbReference type="InterPro" id="IPR038461">
    <property type="entry name" value="Schlafen_AlbA_2_dom_sf"/>
</dbReference>
<reference evidence="2 3" key="1">
    <citation type="submission" date="2013-04" db="EMBL/GenBank/DDBJ databases">
        <title>The Genome Sequence of Parabacteroides goldsteinii DSM 19448.</title>
        <authorList>
            <consortium name="The Broad Institute Genomics Platform"/>
            <person name="Earl A."/>
            <person name="Ward D."/>
            <person name="Feldgarden M."/>
            <person name="Gevers D."/>
            <person name="Martens E."/>
            <person name="Sakamoto M."/>
            <person name="Benno Y."/>
            <person name="Song Y."/>
            <person name="Liu C."/>
            <person name="Lee J."/>
            <person name="Bolanos M."/>
            <person name="Vaisanen M.L."/>
            <person name="Finegold S.M."/>
            <person name="Walker B."/>
            <person name="Young S."/>
            <person name="Zeng Q."/>
            <person name="Gargeya S."/>
            <person name="Fitzgerald M."/>
            <person name="Haas B."/>
            <person name="Abouelleil A."/>
            <person name="Allen A.W."/>
            <person name="Alvarado L."/>
            <person name="Arachchi H.M."/>
            <person name="Berlin A.M."/>
            <person name="Chapman S.B."/>
            <person name="Gainer-Dewar J."/>
            <person name="Goldberg J."/>
            <person name="Griggs A."/>
            <person name="Gujja S."/>
            <person name="Hansen M."/>
            <person name="Howarth C."/>
            <person name="Imamovic A."/>
            <person name="Ireland A."/>
            <person name="Larimer J."/>
            <person name="McCowan C."/>
            <person name="Murphy C."/>
            <person name="Pearson M."/>
            <person name="Poon T.W."/>
            <person name="Priest M."/>
            <person name="Roberts A."/>
            <person name="Saif S."/>
            <person name="Shea T."/>
            <person name="Sisk P."/>
            <person name="Sykes S."/>
            <person name="Wortman J."/>
            <person name="Nusbaum C."/>
            <person name="Birren B."/>
        </authorList>
    </citation>
    <scope>NUCLEOTIDE SEQUENCE [LARGE SCALE GENOMIC DNA]</scope>
    <source>
        <strain evidence="2 3">DSM 19448</strain>
    </source>
</reference>
<dbReference type="Proteomes" id="UP000033047">
    <property type="component" value="Unassembled WGS sequence"/>
</dbReference>
<sequence length="163" mass="18253">MVDNIVAIIKMKLETLIAECTAYDFKLMLEERKPKSWVKSISAFANGLGGSLFFGIDNDGVVRGLDDMQHVCETISSKIRDYMDPLPDVEMIPCTRIIKLKTILSQYWQTLLKRVQAKSGIKNIFCHLDSSRTQNVSLMQVHCLPMILHCGNHVCIVHGGTAG</sequence>
<gene>
    <name evidence="2" type="ORF">HMPREF1535_00696</name>
</gene>
<dbReference type="AlphaFoldDB" id="A0A0F5JP05"/>
<name>A0A0F5JP05_9BACT</name>
<organism evidence="2 3">
    <name type="scientific">Parabacteroides goldsteinii DSM 19448 = WAL 12034</name>
    <dbReference type="NCBI Taxonomy" id="927665"/>
    <lineage>
        <taxon>Bacteria</taxon>
        <taxon>Pseudomonadati</taxon>
        <taxon>Bacteroidota</taxon>
        <taxon>Bacteroidia</taxon>
        <taxon>Bacteroidales</taxon>
        <taxon>Tannerellaceae</taxon>
        <taxon>Parabacteroides</taxon>
    </lineage>
</organism>
<dbReference type="PATRIC" id="fig|927665.4.peg.705"/>
<proteinExistence type="predicted"/>
<comment type="caution">
    <text evidence="2">The sequence shown here is derived from an EMBL/GenBank/DDBJ whole genome shotgun (WGS) entry which is preliminary data.</text>
</comment>
<dbReference type="Pfam" id="PF04326">
    <property type="entry name" value="SLFN_AlbA_2"/>
    <property type="match status" value="1"/>
</dbReference>
<evidence type="ECO:0000259" key="1">
    <source>
        <dbReference type="Pfam" id="PF04326"/>
    </source>
</evidence>
<feature type="domain" description="Schlafen AlbA-2" evidence="1">
    <location>
        <begin position="21"/>
        <end position="94"/>
    </location>
</feature>
<accession>A0A0F5JP05</accession>
<protein>
    <recommendedName>
        <fullName evidence="1">Schlafen AlbA-2 domain-containing protein</fullName>
    </recommendedName>
</protein>
<dbReference type="STRING" id="927665.HMPREF1535_00696"/>
<evidence type="ECO:0000313" key="3">
    <source>
        <dbReference type="Proteomes" id="UP000033047"/>
    </source>
</evidence>
<dbReference type="EMBL" id="AQHV01000003">
    <property type="protein sequence ID" value="KKB59137.1"/>
    <property type="molecule type" value="Genomic_DNA"/>
</dbReference>
<evidence type="ECO:0000313" key="2">
    <source>
        <dbReference type="EMBL" id="KKB59137.1"/>
    </source>
</evidence>
<dbReference type="Gene3D" id="3.30.950.30">
    <property type="entry name" value="Schlafen, AAA domain"/>
    <property type="match status" value="1"/>
</dbReference>